<dbReference type="InterPro" id="IPR051842">
    <property type="entry name" value="uS12_prolyl_hydroxylase"/>
</dbReference>
<dbReference type="PANTHER" id="PTHR12117">
    <property type="entry name" value="HISTONE ACETYLTRANSFERASE COMPLEX"/>
    <property type="match status" value="1"/>
</dbReference>
<reference evidence="5" key="1">
    <citation type="submission" date="2017-03" db="EMBL/GenBank/DDBJ databases">
        <authorList>
            <person name="Sharma R."/>
            <person name="Thines M."/>
        </authorList>
    </citation>
    <scope>NUCLEOTIDE SEQUENCE [LARGE SCALE GENOMIC DNA]</scope>
</reference>
<dbReference type="Pfam" id="PF10358">
    <property type="entry name" value="NT-C2"/>
    <property type="match status" value="1"/>
</dbReference>
<dbReference type="AlphaFoldDB" id="A0A1W5CY48"/>
<name>A0A1W5CY48_9LECA</name>
<feature type="compositionally biased region" description="Polar residues" evidence="2">
    <location>
        <begin position="771"/>
        <end position="780"/>
    </location>
</feature>
<dbReference type="GO" id="GO:0006449">
    <property type="term" value="P:regulation of translational termination"/>
    <property type="evidence" value="ECO:0007669"/>
    <property type="project" value="TreeGrafter"/>
</dbReference>
<keyword evidence="1" id="KW-0175">Coiled coil</keyword>
<dbReference type="GO" id="GO:0031418">
    <property type="term" value="F:L-ascorbic acid binding"/>
    <property type="evidence" value="ECO:0007669"/>
    <property type="project" value="InterPro"/>
</dbReference>
<feature type="region of interest" description="Disordered" evidence="2">
    <location>
        <begin position="750"/>
        <end position="788"/>
    </location>
</feature>
<dbReference type="PROSITE" id="PS51840">
    <property type="entry name" value="C2_NT"/>
    <property type="match status" value="1"/>
</dbReference>
<feature type="region of interest" description="Disordered" evidence="2">
    <location>
        <begin position="695"/>
        <end position="735"/>
    </location>
</feature>
<accession>A0A1W5CY48</accession>
<dbReference type="GO" id="GO:0031543">
    <property type="term" value="F:peptidyl-proline dioxygenase activity"/>
    <property type="evidence" value="ECO:0007669"/>
    <property type="project" value="TreeGrafter"/>
</dbReference>
<evidence type="ECO:0000256" key="1">
    <source>
        <dbReference type="SAM" id="Coils"/>
    </source>
</evidence>
<dbReference type="PANTHER" id="PTHR12117:SF0">
    <property type="entry name" value="PROLYL 3-HYDROXYLASE OGFOD1"/>
    <property type="match status" value="1"/>
</dbReference>
<organism evidence="4 5">
    <name type="scientific">Lasallia pustulata</name>
    <dbReference type="NCBI Taxonomy" id="136370"/>
    <lineage>
        <taxon>Eukaryota</taxon>
        <taxon>Fungi</taxon>
        <taxon>Dikarya</taxon>
        <taxon>Ascomycota</taxon>
        <taxon>Pezizomycotina</taxon>
        <taxon>Lecanoromycetes</taxon>
        <taxon>OSLEUM clade</taxon>
        <taxon>Umbilicariomycetidae</taxon>
        <taxon>Umbilicariales</taxon>
        <taxon>Umbilicariaceae</taxon>
        <taxon>Lasallia</taxon>
    </lineage>
</organism>
<feature type="coiled-coil region" evidence="1">
    <location>
        <begin position="451"/>
        <end position="485"/>
    </location>
</feature>
<dbReference type="InterPro" id="IPR043044">
    <property type="entry name" value="TPA1/Ofd1_C"/>
</dbReference>
<feature type="compositionally biased region" description="Basic and acidic residues" evidence="2">
    <location>
        <begin position="712"/>
        <end position="727"/>
    </location>
</feature>
<evidence type="ECO:0000259" key="3">
    <source>
        <dbReference type="PROSITE" id="PS51840"/>
    </source>
</evidence>
<dbReference type="GO" id="GO:0005506">
    <property type="term" value="F:iron ion binding"/>
    <property type="evidence" value="ECO:0007669"/>
    <property type="project" value="InterPro"/>
</dbReference>
<evidence type="ECO:0000313" key="4">
    <source>
        <dbReference type="EMBL" id="SLM35599.1"/>
    </source>
</evidence>
<evidence type="ECO:0000313" key="5">
    <source>
        <dbReference type="Proteomes" id="UP000192927"/>
    </source>
</evidence>
<sequence length="811" mass="89999">MAISGDKYELPQAQIRIYDQENGDTTVDGNGKQPVKASDEDNDSTLTVADLDFLLEFLAPTYPTPDTLSSLSSIFADESSLRLSDVLSTKFSSSLRSYITSQEQEHPLDNLSSAEIEASTDWKVARPPHKHRFLFQQPSLSTQDSTAESTPLHSLLNTLLPSRPFRKWLALATGLTLTSHDILARRFRRGMDYTLATGYNEDSSRLEVTLGITPTKGWGDDEDEDADKEGKAEDDSPTVANESKEPEEDEHDPRAAARKKNNRETKPQSTAEEEKGKSHDTRAPAAPVSEKPLPATTNPPAPSTSGNPVPTTDVGGYEVYMAGDGDLDTGSDAGVPVRPPSAQNPYPTPSSSFPPFYFLFLTPQSKSNPDPNSPSMTVAAHSHTDIPLTSPIRTHSKRDLPPSIFSTPHPHGLLSGYPRSPNAQRAFDARKAIIMRTMTAAQIEAAYQEKVKEVLEVVEEDRKMNEEVERKVELLRKQREMERRVFWKMREERERGREEREGREVPKNRRPKFDLHLKIIDLNNVPLSIAGVLKKKPSRTISMLQESEIHLEVLQEYSSGARAERIVLGHVKLNLAEYVEGSDDGEDGVTRRYLMQESKINSTMKISILMKHIEGDRNFIAPPLKTAPVFGGIAGIMSSEQVEPDDLGNMPSMSSKTREIGELQDMYRRTLAASWAAQAGELPADECIEDIFAGGDGWAKDQPGGTGSGVKRRGDDEHVESGADRRAMLGRHKRNPSGFVRHAVNKVRSHELKHSDGEDVSGMSGRAGIEQQVQSNSEKGTLQGYDHMRSREIDEFEAREDLRSWEISANG</sequence>
<evidence type="ECO:0000256" key="2">
    <source>
        <dbReference type="SAM" id="MobiDB-lite"/>
    </source>
</evidence>
<feature type="region of interest" description="Disordered" evidence="2">
    <location>
        <begin position="211"/>
        <end position="349"/>
    </location>
</feature>
<feature type="domain" description="C2 NT-type" evidence="3">
    <location>
        <begin position="435"/>
        <end position="612"/>
    </location>
</feature>
<dbReference type="Proteomes" id="UP000192927">
    <property type="component" value="Unassembled WGS sequence"/>
</dbReference>
<dbReference type="Gene3D" id="3.60.130.20">
    <property type="entry name" value="Oxoglutarate/iron-dependent oxygenase, C-terminal degradation domain"/>
    <property type="match status" value="1"/>
</dbReference>
<dbReference type="Pfam" id="PF10637">
    <property type="entry name" value="Ofd1_CTDD"/>
    <property type="match status" value="1"/>
</dbReference>
<feature type="compositionally biased region" description="Polar residues" evidence="2">
    <location>
        <begin position="364"/>
        <end position="376"/>
    </location>
</feature>
<dbReference type="EMBL" id="FWEW01000736">
    <property type="protein sequence ID" value="SLM35599.1"/>
    <property type="molecule type" value="Genomic_DNA"/>
</dbReference>
<dbReference type="InterPro" id="IPR019448">
    <property type="entry name" value="NT-C2"/>
</dbReference>
<dbReference type="GO" id="GO:0005737">
    <property type="term" value="C:cytoplasm"/>
    <property type="evidence" value="ECO:0007669"/>
    <property type="project" value="TreeGrafter"/>
</dbReference>
<proteinExistence type="predicted"/>
<feature type="region of interest" description="Disordered" evidence="2">
    <location>
        <begin position="364"/>
        <end position="399"/>
    </location>
</feature>
<protein>
    <submittedName>
        <fullName evidence="4">Oxoglutarate/iron-dependent oxygenase, C-terminal degradation domain</fullName>
    </submittedName>
</protein>
<feature type="compositionally biased region" description="Basic and acidic residues" evidence="2">
    <location>
        <begin position="262"/>
        <end position="282"/>
    </location>
</feature>
<feature type="region of interest" description="Disordered" evidence="2">
    <location>
        <begin position="22"/>
        <end position="42"/>
    </location>
</feature>
<keyword evidence="5" id="KW-1185">Reference proteome</keyword>
<dbReference type="InterPro" id="IPR019601">
    <property type="entry name" value="Oxoglutarate/Fe-dep_Oase_C"/>
</dbReference>